<dbReference type="GO" id="GO:0008781">
    <property type="term" value="F:N-acylneuraminate cytidylyltransferase activity"/>
    <property type="evidence" value="ECO:0007669"/>
    <property type="project" value="TreeGrafter"/>
</dbReference>
<dbReference type="InterPro" id="IPR003329">
    <property type="entry name" value="Cytidylyl_trans"/>
</dbReference>
<gene>
    <name evidence="1" type="ORF">EQM13_03515</name>
</gene>
<dbReference type="Gene3D" id="3.90.550.10">
    <property type="entry name" value="Spore Coat Polysaccharide Biosynthesis Protein SpsA, Chain A"/>
    <property type="match status" value="1"/>
</dbReference>
<evidence type="ECO:0000313" key="2">
    <source>
        <dbReference type="Proteomes" id="UP000287969"/>
    </source>
</evidence>
<dbReference type="EMBL" id="CP035282">
    <property type="protein sequence ID" value="QAT60709.1"/>
    <property type="molecule type" value="Genomic_DNA"/>
</dbReference>
<proteinExistence type="predicted"/>
<sequence>MICGKKVVGIIPARGGSKGIPRKNIKNLCGKPLIAWTIEEALKSKYIDRLIVSTEDKEIAEISREYGAEVPFLRPAELAMDDTPGVEPILHCINWLKVNENFESDYVCVLQCTSPLRTYRDINLCLEKVNNTKFDGIISVCEVETNPYWTNIFEGEKLIYFLKEGKKIKSRQALPKIYKYNGAIYIIRRKILIKKQTLETDNMTGYIMDKESSIDIDSKMDFKFAELLIRERENNA</sequence>
<dbReference type="PANTHER" id="PTHR21485">
    <property type="entry name" value="HAD SUPERFAMILY MEMBERS CMAS AND KDSC"/>
    <property type="match status" value="1"/>
</dbReference>
<dbReference type="Proteomes" id="UP000287969">
    <property type="component" value="Chromosome"/>
</dbReference>
<dbReference type="SUPFAM" id="SSF53448">
    <property type="entry name" value="Nucleotide-diphospho-sugar transferases"/>
    <property type="match status" value="1"/>
</dbReference>
<dbReference type="Pfam" id="PF02348">
    <property type="entry name" value="CTP_transf_3"/>
    <property type="match status" value="1"/>
</dbReference>
<name>A0A410Q9R3_9FIRM</name>
<reference evidence="2" key="1">
    <citation type="submission" date="2019-01" db="EMBL/GenBank/DDBJ databases">
        <title>Draft genomes of a novel of Sporanaerobacter strains.</title>
        <authorList>
            <person name="Ma S."/>
        </authorList>
    </citation>
    <scope>NUCLEOTIDE SEQUENCE [LARGE SCALE GENOMIC DNA]</scope>
    <source>
        <strain evidence="2">NJN-17</strain>
    </source>
</reference>
<keyword evidence="2" id="KW-1185">Reference proteome</keyword>
<dbReference type="AlphaFoldDB" id="A0A410Q9R3"/>
<dbReference type="InterPro" id="IPR050793">
    <property type="entry name" value="CMP-NeuNAc_synthase"/>
</dbReference>
<dbReference type="OrthoDB" id="9805604at2"/>
<keyword evidence="1" id="KW-0548">Nucleotidyltransferase</keyword>
<dbReference type="InterPro" id="IPR029044">
    <property type="entry name" value="Nucleotide-diphossugar_trans"/>
</dbReference>
<dbReference type="CDD" id="cd02513">
    <property type="entry name" value="CMP-NeuAc_Synthase"/>
    <property type="match status" value="1"/>
</dbReference>
<keyword evidence="1" id="KW-0808">Transferase</keyword>
<evidence type="ECO:0000313" key="1">
    <source>
        <dbReference type="EMBL" id="QAT60709.1"/>
    </source>
</evidence>
<organism evidence="1 2">
    <name type="scientific">Acidilutibacter cellobiosedens</name>
    <dbReference type="NCBI Taxonomy" id="2507161"/>
    <lineage>
        <taxon>Bacteria</taxon>
        <taxon>Bacillati</taxon>
        <taxon>Bacillota</taxon>
        <taxon>Tissierellia</taxon>
        <taxon>Tissierellales</taxon>
        <taxon>Acidilutibacteraceae</taxon>
        <taxon>Acidilutibacter</taxon>
    </lineage>
</organism>
<dbReference type="PANTHER" id="PTHR21485:SF6">
    <property type="entry name" value="N-ACYLNEURAMINATE CYTIDYLYLTRANSFERASE-RELATED"/>
    <property type="match status" value="1"/>
</dbReference>
<dbReference type="RefSeq" id="WP_128751967.1">
    <property type="nucleotide sequence ID" value="NZ_CP035282.1"/>
</dbReference>
<accession>A0A410Q9R3</accession>
<dbReference type="KEGG" id="spoa:EQM13_03515"/>
<protein>
    <submittedName>
        <fullName evidence="1">Acylneuraminate cytidylyltransferase family protein</fullName>
    </submittedName>
</protein>